<organism evidence="1">
    <name type="scientific">Anguilla anguilla</name>
    <name type="common">European freshwater eel</name>
    <name type="synonym">Muraena anguilla</name>
    <dbReference type="NCBI Taxonomy" id="7936"/>
    <lineage>
        <taxon>Eukaryota</taxon>
        <taxon>Metazoa</taxon>
        <taxon>Chordata</taxon>
        <taxon>Craniata</taxon>
        <taxon>Vertebrata</taxon>
        <taxon>Euteleostomi</taxon>
        <taxon>Actinopterygii</taxon>
        <taxon>Neopterygii</taxon>
        <taxon>Teleostei</taxon>
        <taxon>Anguilliformes</taxon>
        <taxon>Anguillidae</taxon>
        <taxon>Anguilla</taxon>
    </lineage>
</organism>
<dbReference type="EMBL" id="GBXM01086925">
    <property type="protein sequence ID" value="JAH21652.1"/>
    <property type="molecule type" value="Transcribed_RNA"/>
</dbReference>
<sequence>MSNRPMDTWKSILIFQPFYCIYCN</sequence>
<dbReference type="EMBL" id="GBXM01086329">
    <property type="protein sequence ID" value="JAH22248.1"/>
    <property type="molecule type" value="Transcribed_RNA"/>
</dbReference>
<reference evidence="1" key="2">
    <citation type="journal article" date="2015" name="Fish Shellfish Immunol.">
        <title>Early steps in the European eel (Anguilla anguilla)-Vibrio vulnificus interaction in the gills: Role of the RtxA13 toxin.</title>
        <authorList>
            <person name="Callol A."/>
            <person name="Pajuelo D."/>
            <person name="Ebbesson L."/>
            <person name="Teles M."/>
            <person name="MacKenzie S."/>
            <person name="Amaro C."/>
        </authorList>
    </citation>
    <scope>NUCLEOTIDE SEQUENCE</scope>
</reference>
<proteinExistence type="predicted"/>
<protein>
    <submittedName>
        <fullName evidence="1">Uncharacterized protein</fullName>
    </submittedName>
</protein>
<accession>A0A0E9QYU0</accession>
<dbReference type="AlphaFoldDB" id="A0A0E9QYU0"/>
<evidence type="ECO:0000313" key="1">
    <source>
        <dbReference type="EMBL" id="JAH21652.1"/>
    </source>
</evidence>
<reference evidence="1" key="1">
    <citation type="submission" date="2014-11" db="EMBL/GenBank/DDBJ databases">
        <authorList>
            <person name="Amaro Gonzalez C."/>
        </authorList>
    </citation>
    <scope>NUCLEOTIDE SEQUENCE</scope>
</reference>
<name>A0A0E9QYU0_ANGAN</name>